<comment type="similarity">
    <text evidence="3 7">Belongs to the MoeA family.</text>
</comment>
<evidence type="ECO:0000256" key="1">
    <source>
        <dbReference type="ARBA" id="ARBA00002901"/>
    </source>
</evidence>
<proteinExistence type="inferred from homology"/>
<keyword evidence="7" id="KW-0479">Metal-binding</keyword>
<name>A0ABP8YI67_9MICO</name>
<dbReference type="InterPro" id="IPR036135">
    <property type="entry name" value="MoeA_linker/N_sf"/>
</dbReference>
<dbReference type="Gene3D" id="2.40.340.10">
    <property type="entry name" value="MoeA, C-terminal, domain IV"/>
    <property type="match status" value="1"/>
</dbReference>
<dbReference type="Gene3D" id="2.170.190.11">
    <property type="entry name" value="Molybdopterin biosynthesis moea protein, domain 3"/>
    <property type="match status" value="1"/>
</dbReference>
<protein>
    <recommendedName>
        <fullName evidence="7">Molybdopterin molybdenumtransferase</fullName>
        <ecNumber evidence="7">2.10.1.1</ecNumber>
    </recommendedName>
</protein>
<sequence length="406" mass="41977">MISVEQHLDRILRTVRVIRPFEQGVLDAQGCVLAEDVTARGSLPGFTNSAMDGYAVRALDVAGATEDDPVVLPVVNDIAAGNTNALSLAQGQTMRIMTGAPMPRGADAVVPVEVTDGGVVRVAVRVPSVVGQHVREVGEDVEQGTTILRRGTLLGPGQIALVAAAGVARVKVVPRPRVVVLSTGDELVDVGSTPGFGQIVDSNSLMLTAAVTSVGATPYRVGGVPDDARTLLDTLEGQLVRADAIITTGGVSMGAFDTVKEVLSRVGTVQFDKVAMRPGMPQGFGVLGDEQVPVFTLPGNPVSALVSFHVFVAPALRAMAGRPEPAFPPGYVPAVAAEAFSSIPGKMEFLRVVLDDDRARLAGGQGSHMLGALAAADALAVIPPEVTRVEVGDALECLPLLGREGQ</sequence>
<dbReference type="InterPro" id="IPR036688">
    <property type="entry name" value="MoeA_C_domain_IV_sf"/>
</dbReference>
<evidence type="ECO:0000313" key="10">
    <source>
        <dbReference type="Proteomes" id="UP001500556"/>
    </source>
</evidence>
<organism evidence="9 10">
    <name type="scientific">Pedococcus ginsenosidimutans</name>
    <dbReference type="NCBI Taxonomy" id="490570"/>
    <lineage>
        <taxon>Bacteria</taxon>
        <taxon>Bacillati</taxon>
        <taxon>Actinomycetota</taxon>
        <taxon>Actinomycetes</taxon>
        <taxon>Micrococcales</taxon>
        <taxon>Intrasporangiaceae</taxon>
        <taxon>Pedococcus</taxon>
    </lineage>
</organism>
<evidence type="ECO:0000259" key="8">
    <source>
        <dbReference type="SMART" id="SM00852"/>
    </source>
</evidence>
<keyword evidence="7" id="KW-0808">Transferase</keyword>
<comment type="pathway">
    <text evidence="2 7">Cofactor biosynthesis; molybdopterin biosynthesis.</text>
</comment>
<dbReference type="Gene3D" id="3.40.980.10">
    <property type="entry name" value="MoaB/Mog-like domain"/>
    <property type="match status" value="1"/>
</dbReference>
<dbReference type="CDD" id="cd00887">
    <property type="entry name" value="MoeA"/>
    <property type="match status" value="1"/>
</dbReference>
<comment type="cofactor">
    <cofactor evidence="7">
        <name>Mg(2+)</name>
        <dbReference type="ChEBI" id="CHEBI:18420"/>
    </cofactor>
</comment>
<feature type="domain" description="MoaB/Mog" evidence="8">
    <location>
        <begin position="179"/>
        <end position="318"/>
    </location>
</feature>
<dbReference type="InterPro" id="IPR001453">
    <property type="entry name" value="MoaB/Mog_dom"/>
</dbReference>
<evidence type="ECO:0000256" key="2">
    <source>
        <dbReference type="ARBA" id="ARBA00005046"/>
    </source>
</evidence>
<accession>A0ABP8YI67</accession>
<evidence type="ECO:0000313" key="9">
    <source>
        <dbReference type="EMBL" id="GAA4727641.1"/>
    </source>
</evidence>
<dbReference type="Pfam" id="PF00994">
    <property type="entry name" value="MoCF_biosynth"/>
    <property type="match status" value="1"/>
</dbReference>
<evidence type="ECO:0000256" key="7">
    <source>
        <dbReference type="RuleBase" id="RU365090"/>
    </source>
</evidence>
<evidence type="ECO:0000256" key="5">
    <source>
        <dbReference type="ARBA" id="ARBA00023150"/>
    </source>
</evidence>
<dbReference type="EC" id="2.10.1.1" evidence="7"/>
<reference evidence="10" key="1">
    <citation type="journal article" date="2019" name="Int. J. Syst. Evol. Microbiol.">
        <title>The Global Catalogue of Microorganisms (GCM) 10K type strain sequencing project: providing services to taxonomists for standard genome sequencing and annotation.</title>
        <authorList>
            <consortium name="The Broad Institute Genomics Platform"/>
            <consortium name="The Broad Institute Genome Sequencing Center for Infectious Disease"/>
            <person name="Wu L."/>
            <person name="Ma J."/>
        </authorList>
    </citation>
    <scope>NUCLEOTIDE SEQUENCE [LARGE SCALE GENOMIC DNA]</scope>
    <source>
        <strain evidence="10">JCM 18961</strain>
    </source>
</reference>
<dbReference type="SUPFAM" id="SSF53218">
    <property type="entry name" value="Molybdenum cofactor biosynthesis proteins"/>
    <property type="match status" value="1"/>
</dbReference>
<dbReference type="SMART" id="SM00852">
    <property type="entry name" value="MoCF_biosynth"/>
    <property type="match status" value="1"/>
</dbReference>
<dbReference type="Pfam" id="PF03454">
    <property type="entry name" value="MoeA_C"/>
    <property type="match status" value="1"/>
</dbReference>
<comment type="function">
    <text evidence="1 7">Catalyzes the insertion of molybdate into adenylated molybdopterin with the concomitant release of AMP.</text>
</comment>
<dbReference type="Proteomes" id="UP001500556">
    <property type="component" value="Unassembled WGS sequence"/>
</dbReference>
<evidence type="ECO:0000256" key="4">
    <source>
        <dbReference type="ARBA" id="ARBA00022505"/>
    </source>
</evidence>
<dbReference type="SUPFAM" id="SSF63882">
    <property type="entry name" value="MoeA N-terminal region -like"/>
    <property type="match status" value="1"/>
</dbReference>
<dbReference type="PANTHER" id="PTHR10192">
    <property type="entry name" value="MOLYBDOPTERIN BIOSYNTHESIS PROTEIN"/>
    <property type="match status" value="1"/>
</dbReference>
<gene>
    <name evidence="9" type="ORF">GCM10025782_27910</name>
</gene>
<keyword evidence="5 7" id="KW-0501">Molybdenum cofactor biosynthesis</keyword>
<evidence type="ECO:0000256" key="6">
    <source>
        <dbReference type="ARBA" id="ARBA00047317"/>
    </source>
</evidence>
<evidence type="ECO:0000256" key="3">
    <source>
        <dbReference type="ARBA" id="ARBA00010763"/>
    </source>
</evidence>
<dbReference type="NCBIfam" id="NF045515">
    <property type="entry name" value="Glp_gephyrin"/>
    <property type="match status" value="1"/>
</dbReference>
<dbReference type="Pfam" id="PF03453">
    <property type="entry name" value="MoeA_N"/>
    <property type="match status" value="1"/>
</dbReference>
<dbReference type="InterPro" id="IPR036425">
    <property type="entry name" value="MoaB/Mog-like_dom_sf"/>
</dbReference>
<comment type="caution">
    <text evidence="9">The sequence shown here is derived from an EMBL/GenBank/DDBJ whole genome shotgun (WGS) entry which is preliminary data.</text>
</comment>
<dbReference type="InterPro" id="IPR038987">
    <property type="entry name" value="MoeA-like"/>
</dbReference>
<keyword evidence="4 7" id="KW-0500">Molybdenum</keyword>
<comment type="catalytic activity">
    <reaction evidence="6">
        <text>adenylyl-molybdopterin + molybdate = Mo-molybdopterin + AMP + H(+)</text>
        <dbReference type="Rhea" id="RHEA:35047"/>
        <dbReference type="ChEBI" id="CHEBI:15378"/>
        <dbReference type="ChEBI" id="CHEBI:36264"/>
        <dbReference type="ChEBI" id="CHEBI:62727"/>
        <dbReference type="ChEBI" id="CHEBI:71302"/>
        <dbReference type="ChEBI" id="CHEBI:456215"/>
        <dbReference type="EC" id="2.10.1.1"/>
    </reaction>
</comment>
<dbReference type="NCBIfam" id="TIGR00177">
    <property type="entry name" value="molyb_syn"/>
    <property type="match status" value="1"/>
</dbReference>
<dbReference type="RefSeq" id="WP_345504199.1">
    <property type="nucleotide sequence ID" value="NZ_BAABLO010000011.1"/>
</dbReference>
<dbReference type="SUPFAM" id="SSF63867">
    <property type="entry name" value="MoeA C-terminal domain-like"/>
    <property type="match status" value="1"/>
</dbReference>
<dbReference type="InterPro" id="IPR005111">
    <property type="entry name" value="MoeA_C_domain_IV"/>
</dbReference>
<dbReference type="PANTHER" id="PTHR10192:SF5">
    <property type="entry name" value="GEPHYRIN"/>
    <property type="match status" value="1"/>
</dbReference>
<keyword evidence="10" id="KW-1185">Reference proteome</keyword>
<dbReference type="EMBL" id="BAABLO010000011">
    <property type="protein sequence ID" value="GAA4727641.1"/>
    <property type="molecule type" value="Genomic_DNA"/>
</dbReference>
<dbReference type="Gene3D" id="3.90.105.10">
    <property type="entry name" value="Molybdopterin biosynthesis moea protein, domain 2"/>
    <property type="match status" value="1"/>
</dbReference>
<dbReference type="InterPro" id="IPR005110">
    <property type="entry name" value="MoeA_linker/N"/>
</dbReference>
<keyword evidence="7" id="KW-0460">Magnesium</keyword>